<reference evidence="8 9" key="1">
    <citation type="submission" date="2018-04" db="EMBL/GenBank/DDBJ databases">
        <title>Pelagivirga bohaiensis gen. nov., sp. nov., a bacterium isolated from the Bohai Sea.</title>
        <authorList>
            <person name="Ji X."/>
        </authorList>
    </citation>
    <scope>NUCLEOTIDE SEQUENCE [LARGE SCALE GENOMIC DNA]</scope>
    <source>
        <strain evidence="8 9">BH-SD19</strain>
    </source>
</reference>
<keyword evidence="5 6" id="KW-0408">Iron</keyword>
<dbReference type="GO" id="GO:0009055">
    <property type="term" value="F:electron transfer activity"/>
    <property type="evidence" value="ECO:0007669"/>
    <property type="project" value="InterPro"/>
</dbReference>
<dbReference type="InterPro" id="IPR050597">
    <property type="entry name" value="Cytochrome_c_Oxidase_Subunit"/>
</dbReference>
<name>A0A2T7G9B2_9RHOB</name>
<dbReference type="SUPFAM" id="SSF46626">
    <property type="entry name" value="Cytochrome c"/>
    <property type="match status" value="3"/>
</dbReference>
<dbReference type="OrthoDB" id="9773456at2"/>
<evidence type="ECO:0000313" key="8">
    <source>
        <dbReference type="EMBL" id="PVA11012.1"/>
    </source>
</evidence>
<keyword evidence="2 6" id="KW-0349">Heme</keyword>
<evidence type="ECO:0000259" key="7">
    <source>
        <dbReference type="PROSITE" id="PS51007"/>
    </source>
</evidence>
<dbReference type="Proteomes" id="UP000244446">
    <property type="component" value="Unassembled WGS sequence"/>
</dbReference>
<protein>
    <submittedName>
        <fullName evidence="8">Class I triheme cytochrome c</fullName>
    </submittedName>
</protein>
<dbReference type="AlphaFoldDB" id="A0A2T7G9B2"/>
<gene>
    <name evidence="8" type="ORF">DC366_04315</name>
</gene>
<keyword evidence="4" id="KW-0249">Electron transport</keyword>
<keyword evidence="3 6" id="KW-0479">Metal-binding</keyword>
<keyword evidence="9" id="KW-1185">Reference proteome</keyword>
<organism evidence="8 9">
    <name type="scientific">Pelagivirga sediminicola</name>
    <dbReference type="NCBI Taxonomy" id="2170575"/>
    <lineage>
        <taxon>Bacteria</taxon>
        <taxon>Pseudomonadati</taxon>
        <taxon>Pseudomonadota</taxon>
        <taxon>Alphaproteobacteria</taxon>
        <taxon>Rhodobacterales</taxon>
        <taxon>Paracoccaceae</taxon>
        <taxon>Pelagivirga</taxon>
    </lineage>
</organism>
<proteinExistence type="predicted"/>
<dbReference type="InterPro" id="IPR036909">
    <property type="entry name" value="Cyt_c-like_dom_sf"/>
</dbReference>
<evidence type="ECO:0000313" key="9">
    <source>
        <dbReference type="Proteomes" id="UP000244446"/>
    </source>
</evidence>
<dbReference type="PROSITE" id="PS51007">
    <property type="entry name" value="CYTC"/>
    <property type="match status" value="2"/>
</dbReference>
<dbReference type="GO" id="GO:0020037">
    <property type="term" value="F:heme binding"/>
    <property type="evidence" value="ECO:0007669"/>
    <property type="project" value="InterPro"/>
</dbReference>
<dbReference type="Gene3D" id="1.10.760.10">
    <property type="entry name" value="Cytochrome c-like domain"/>
    <property type="match status" value="3"/>
</dbReference>
<dbReference type="Pfam" id="PF00034">
    <property type="entry name" value="Cytochrom_C"/>
    <property type="match status" value="1"/>
</dbReference>
<evidence type="ECO:0000256" key="4">
    <source>
        <dbReference type="ARBA" id="ARBA00022982"/>
    </source>
</evidence>
<dbReference type="PANTHER" id="PTHR33751">
    <property type="entry name" value="CBB3-TYPE CYTOCHROME C OXIDASE SUBUNIT FIXP"/>
    <property type="match status" value="1"/>
</dbReference>
<accession>A0A2T7G9B2</accession>
<evidence type="ECO:0000256" key="2">
    <source>
        <dbReference type="ARBA" id="ARBA00022617"/>
    </source>
</evidence>
<dbReference type="GO" id="GO:0046872">
    <property type="term" value="F:metal ion binding"/>
    <property type="evidence" value="ECO:0007669"/>
    <property type="project" value="UniProtKB-KW"/>
</dbReference>
<dbReference type="RefSeq" id="WP_108690986.1">
    <property type="nucleotide sequence ID" value="NZ_QCYH01000002.1"/>
</dbReference>
<feature type="domain" description="Cytochrome c" evidence="7">
    <location>
        <begin position="69"/>
        <end position="241"/>
    </location>
</feature>
<evidence type="ECO:0000256" key="1">
    <source>
        <dbReference type="ARBA" id="ARBA00022448"/>
    </source>
</evidence>
<evidence type="ECO:0000256" key="5">
    <source>
        <dbReference type="ARBA" id="ARBA00023004"/>
    </source>
</evidence>
<dbReference type="PANTHER" id="PTHR33751:SF9">
    <property type="entry name" value="CYTOCHROME C4"/>
    <property type="match status" value="1"/>
</dbReference>
<dbReference type="Pfam" id="PF13442">
    <property type="entry name" value="Cytochrome_CBB3"/>
    <property type="match status" value="1"/>
</dbReference>
<comment type="caution">
    <text evidence="8">The sequence shown here is derived from an EMBL/GenBank/DDBJ whole genome shotgun (WGS) entry which is preliminary data.</text>
</comment>
<feature type="domain" description="Cytochrome c" evidence="7">
    <location>
        <begin position="253"/>
        <end position="344"/>
    </location>
</feature>
<keyword evidence="1" id="KW-0813">Transport</keyword>
<dbReference type="InterPro" id="IPR009056">
    <property type="entry name" value="Cyt_c-like_dom"/>
</dbReference>
<dbReference type="EMBL" id="QCYH01000002">
    <property type="protein sequence ID" value="PVA11012.1"/>
    <property type="molecule type" value="Genomic_DNA"/>
</dbReference>
<evidence type="ECO:0000256" key="6">
    <source>
        <dbReference type="PROSITE-ProRule" id="PRU00433"/>
    </source>
</evidence>
<evidence type="ECO:0000256" key="3">
    <source>
        <dbReference type="ARBA" id="ARBA00022723"/>
    </source>
</evidence>
<sequence>MRHVWQTLAAIAVLGALAGGTVVAFGLYNVSARVGHLPGVSWLLHTTFRNSVRLRAEKPDDMPDLRDPALIELGARHYDTACRTCHAAPGEAQSATAAAMVPAPPHLDAAVQDWQPHHLHWIVANGVKMTGMPPWPAQRDDDVWPVVAFLTSVQRGMTDPEYTALTRLPEGKAPQTYCLGCHGQGGSAHVPPLGHQSAAYLEMSLRAYLDGTRASGIMAQAVGEVSPEALDDLALWFAQQTPEPGPFPDMPAELVERGRALAHAATADADVPACAACHGPNASEASELFPVLTGLPAPYLRAQLFLWRETGRGGSRQAELMRKAAQNLDDSDISALVAYYATLQADESDMEHE</sequence>